<proteinExistence type="predicted"/>
<gene>
    <name evidence="1" type="ORF">E2F46_07550</name>
</gene>
<sequence length="413" mass="44377">MAMAVEPVPAEIARDLARVADIADDPESGRRAQALWGLALDAPVLLIEPSTRRAWRSDPASGQPLRVALREGQLPANTCIEVDGAPMVMLMLPLADDDDALARLLWHERWHCEQDALGLPAEEGDNAHLDGEAGRTWLRLELRALSQAIASDKDAAARGHAQAALAFRARRSAQGELGTDVLAQEARLERNEGLAEYSGRVASAADPAPALLEALHTADANDGFVRSMAYATGPAYGLLLDRWRDGWRAEVGGQSDLPSLLAQALPPSEVEAGTAGLDYGIVEVRAAERERAVARARRADAYRSRFVEGLTLRLPMRDPAVSFDPRTLFPLGDAGTVYGTLTVRSAWGELLATEGALMAPDWSGVTVDAATLEGCGATWTGQGWTLSLSSGWRLLRTDDGWRVYEGLQDACAD</sequence>
<keyword evidence="2" id="KW-1185">Reference proteome</keyword>
<name>A0A4R5TVM2_9GAMM</name>
<accession>A0A4R5TVM2</accession>
<dbReference type="OrthoDB" id="1299654at2"/>
<evidence type="ECO:0000313" key="2">
    <source>
        <dbReference type="Proteomes" id="UP000294796"/>
    </source>
</evidence>
<evidence type="ECO:0000313" key="1">
    <source>
        <dbReference type="EMBL" id="TDK25144.1"/>
    </source>
</evidence>
<dbReference type="AlphaFoldDB" id="A0A4R5TVM2"/>
<reference evidence="1 2" key="1">
    <citation type="submission" date="2019-03" db="EMBL/GenBank/DDBJ databases">
        <title>Luteimonas zhaokaii sp.nov., isolated from the rectal contents of Plateau pika in Yushu, Qinghai Province, China.</title>
        <authorList>
            <person name="Zhang G."/>
        </authorList>
    </citation>
    <scope>NUCLEOTIDE SEQUENCE [LARGE SCALE GENOMIC DNA]</scope>
    <source>
        <strain evidence="1 2">B9</strain>
    </source>
</reference>
<dbReference type="EMBL" id="SMTF01000004">
    <property type="protein sequence ID" value="TDK25144.1"/>
    <property type="molecule type" value="Genomic_DNA"/>
</dbReference>
<dbReference type="Proteomes" id="UP000294796">
    <property type="component" value="Unassembled WGS sequence"/>
</dbReference>
<organism evidence="1 2">
    <name type="scientific">Luteimonas aestuarii</name>
    <dbReference type="NCBI Taxonomy" id="453837"/>
    <lineage>
        <taxon>Bacteria</taxon>
        <taxon>Pseudomonadati</taxon>
        <taxon>Pseudomonadota</taxon>
        <taxon>Gammaproteobacteria</taxon>
        <taxon>Lysobacterales</taxon>
        <taxon>Lysobacteraceae</taxon>
        <taxon>Luteimonas</taxon>
    </lineage>
</organism>
<protein>
    <submittedName>
        <fullName evidence="1">Uncharacterized protein</fullName>
    </submittedName>
</protein>
<comment type="caution">
    <text evidence="1">The sequence shown here is derived from an EMBL/GenBank/DDBJ whole genome shotgun (WGS) entry which is preliminary data.</text>
</comment>